<dbReference type="Proteomes" id="UP001642540">
    <property type="component" value="Unassembled WGS sequence"/>
</dbReference>
<evidence type="ECO:0000313" key="3">
    <source>
        <dbReference type="Proteomes" id="UP001642540"/>
    </source>
</evidence>
<proteinExistence type="predicted"/>
<dbReference type="EMBL" id="CAXLJM020000040">
    <property type="protein sequence ID" value="CAL8108472.1"/>
    <property type="molecule type" value="Genomic_DNA"/>
</dbReference>
<evidence type="ECO:0000313" key="2">
    <source>
        <dbReference type="EMBL" id="CAL8108472.1"/>
    </source>
</evidence>
<reference evidence="2 3" key="1">
    <citation type="submission" date="2024-08" db="EMBL/GenBank/DDBJ databases">
        <authorList>
            <person name="Cucini C."/>
            <person name="Frati F."/>
        </authorList>
    </citation>
    <scope>NUCLEOTIDE SEQUENCE [LARGE SCALE GENOMIC DNA]</scope>
</reference>
<comment type="caution">
    <text evidence="2">The sequence shown here is derived from an EMBL/GenBank/DDBJ whole genome shotgun (WGS) entry which is preliminary data.</text>
</comment>
<feature type="non-terminal residue" evidence="2">
    <location>
        <position position="1"/>
    </location>
</feature>
<gene>
    <name evidence="2" type="ORF">ODALV1_LOCUS12990</name>
</gene>
<organism evidence="2 3">
    <name type="scientific">Orchesella dallaii</name>
    <dbReference type="NCBI Taxonomy" id="48710"/>
    <lineage>
        <taxon>Eukaryota</taxon>
        <taxon>Metazoa</taxon>
        <taxon>Ecdysozoa</taxon>
        <taxon>Arthropoda</taxon>
        <taxon>Hexapoda</taxon>
        <taxon>Collembola</taxon>
        <taxon>Entomobryomorpha</taxon>
        <taxon>Entomobryoidea</taxon>
        <taxon>Orchesellidae</taxon>
        <taxon>Orchesellinae</taxon>
        <taxon>Orchesella</taxon>
    </lineage>
</organism>
<feature type="non-terminal residue" evidence="2">
    <location>
        <position position="58"/>
    </location>
</feature>
<name>A0ABP1QQZ1_9HEXA</name>
<accession>A0ABP1QQZ1</accession>
<sequence>GYYDRHENSKSGYFSDRENRSGYYSDREVHSQQKYGSVRQQISVESADSRLCYLTSSE</sequence>
<keyword evidence="3" id="KW-1185">Reference proteome</keyword>
<feature type="region of interest" description="Disordered" evidence="1">
    <location>
        <begin position="1"/>
        <end position="40"/>
    </location>
</feature>
<feature type="compositionally biased region" description="Basic and acidic residues" evidence="1">
    <location>
        <begin position="1"/>
        <end position="31"/>
    </location>
</feature>
<protein>
    <submittedName>
        <fullName evidence="2">Uncharacterized protein</fullName>
    </submittedName>
</protein>
<evidence type="ECO:0000256" key="1">
    <source>
        <dbReference type="SAM" id="MobiDB-lite"/>
    </source>
</evidence>